<dbReference type="EMBL" id="JAIQCV010000006">
    <property type="protein sequence ID" value="KAH1092210.1"/>
    <property type="molecule type" value="Genomic_DNA"/>
</dbReference>
<protein>
    <recommendedName>
        <fullName evidence="2">Retrotransposon gag domain-containing protein</fullName>
    </recommendedName>
</protein>
<dbReference type="InterPro" id="IPR005162">
    <property type="entry name" value="Retrotrans_gag_dom"/>
</dbReference>
<evidence type="ECO:0000259" key="2">
    <source>
        <dbReference type="Pfam" id="PF03732"/>
    </source>
</evidence>
<dbReference type="AlphaFoldDB" id="A0A9D3VSZ5"/>
<organism evidence="3 4">
    <name type="scientific">Gossypium stocksii</name>
    <dbReference type="NCBI Taxonomy" id="47602"/>
    <lineage>
        <taxon>Eukaryota</taxon>
        <taxon>Viridiplantae</taxon>
        <taxon>Streptophyta</taxon>
        <taxon>Embryophyta</taxon>
        <taxon>Tracheophyta</taxon>
        <taxon>Spermatophyta</taxon>
        <taxon>Magnoliopsida</taxon>
        <taxon>eudicotyledons</taxon>
        <taxon>Gunneridae</taxon>
        <taxon>Pentapetalae</taxon>
        <taxon>rosids</taxon>
        <taxon>malvids</taxon>
        <taxon>Malvales</taxon>
        <taxon>Malvaceae</taxon>
        <taxon>Malvoideae</taxon>
        <taxon>Gossypium</taxon>
    </lineage>
</organism>
<evidence type="ECO:0000313" key="4">
    <source>
        <dbReference type="Proteomes" id="UP000828251"/>
    </source>
</evidence>
<evidence type="ECO:0000313" key="3">
    <source>
        <dbReference type="EMBL" id="KAH1092210.1"/>
    </source>
</evidence>
<feature type="domain" description="Retrotransposon gag" evidence="2">
    <location>
        <begin position="104"/>
        <end position="157"/>
    </location>
</feature>
<sequence>MAEAPSDYMDTITRVLNTLVGELIEKEDAPEAMVWALKEEIEELNEELNIYKATLENRVLVVAPMPKVDVLKPKEFNGTRFANDVDNFLRRINGIVGPRMKDNVFYPENVKDEARAKLYQFTQQCTIKEYVKKFSELILQIFNLSDNTFFPFMDGLKPLVKQELEHRVKELSKKMTVEKSLFKLFLRKNKIKSFEPKEKGNSGGDEKGQGKNDNNNVVMGDHLTDSGSPTINQRAGEMLLL</sequence>
<dbReference type="Proteomes" id="UP000828251">
    <property type="component" value="Unassembled WGS sequence"/>
</dbReference>
<name>A0A9D3VSZ5_9ROSI</name>
<evidence type="ECO:0000256" key="1">
    <source>
        <dbReference type="SAM" id="MobiDB-lite"/>
    </source>
</evidence>
<accession>A0A9D3VSZ5</accession>
<comment type="caution">
    <text evidence="3">The sequence shown here is derived from an EMBL/GenBank/DDBJ whole genome shotgun (WGS) entry which is preliminary data.</text>
</comment>
<feature type="region of interest" description="Disordered" evidence="1">
    <location>
        <begin position="195"/>
        <end position="234"/>
    </location>
</feature>
<reference evidence="3 4" key="1">
    <citation type="journal article" date="2021" name="Plant Biotechnol. J.">
        <title>Multi-omics assisted identification of the key and species-specific regulatory components of drought-tolerant mechanisms in Gossypium stocksii.</title>
        <authorList>
            <person name="Yu D."/>
            <person name="Ke L."/>
            <person name="Zhang D."/>
            <person name="Wu Y."/>
            <person name="Sun Y."/>
            <person name="Mei J."/>
            <person name="Sun J."/>
            <person name="Sun Y."/>
        </authorList>
    </citation>
    <scope>NUCLEOTIDE SEQUENCE [LARGE SCALE GENOMIC DNA]</scope>
    <source>
        <strain evidence="4">cv. E1</strain>
        <tissue evidence="3">Leaf</tissue>
    </source>
</reference>
<dbReference type="Pfam" id="PF03732">
    <property type="entry name" value="Retrotrans_gag"/>
    <property type="match status" value="1"/>
</dbReference>
<keyword evidence="4" id="KW-1185">Reference proteome</keyword>
<proteinExistence type="predicted"/>
<feature type="compositionally biased region" description="Basic and acidic residues" evidence="1">
    <location>
        <begin position="195"/>
        <end position="210"/>
    </location>
</feature>
<gene>
    <name evidence="3" type="ORF">J1N35_019467</name>
</gene>
<dbReference type="OrthoDB" id="986316at2759"/>